<sequence length="527" mass="56951">MNISLTLKQAPGIPLFIGIMSALAMDAISSSSLTVIRLDLSGDLHLTTDDFSSLETCYMAAKISGWLLAASISRCSGIRGLFIAAIGVYICSSLLIPLSPTAGVFSLRVVAGFAAGIILTLGQAIIWMVYPRPHQPMLQMVYAIFAVVTSVNLTPAVQAWFVDNASWRYLFLIPIILGLLSLFCLPVSLLDDRKVVSFRRYAGSLLPRWIILITAISSLTYILQQGERWDWLNAPGIRGAAIVALLSTGLFCLMEKCHSSKIFDLSVFHNANFSFGVAVSFVAGFALFGSAYLIPAYALSIAGMTATESGLLILTGSISFSISLFIVAFLVQFRKVKALFAIPLGIILLICAMFLFAGSNTESGLPDLIPPVAIRGLGIGLLLMALTLITFMGLNNHLMADAVGIFSACRQLGGLIGIAVLETIINDINAISKTVLSSYLASGNANYLDELMKIKNKLLDNGYIATLADNKANNLIQETLSAQSVAIAYNNAFIVIVWMFTVAIPIVISFRLYLLWREKIKMNAKTQ</sequence>
<dbReference type="Proteomes" id="UP001203069">
    <property type="component" value="Unassembled WGS sequence"/>
</dbReference>
<keyword evidence="8" id="KW-1185">Reference proteome</keyword>
<comment type="subcellular location">
    <subcellularLocation>
        <location evidence="1">Membrane</location>
        <topology evidence="1">Multi-pass membrane protein</topology>
    </subcellularLocation>
</comment>
<dbReference type="InterPro" id="IPR011701">
    <property type="entry name" value="MFS"/>
</dbReference>
<accession>A0ABT0MYY6</accession>
<keyword evidence="3 5" id="KW-1133">Transmembrane helix</keyword>
<feature type="transmembrane region" description="Helical" evidence="5">
    <location>
        <begin position="338"/>
        <end position="356"/>
    </location>
</feature>
<dbReference type="PROSITE" id="PS50850">
    <property type="entry name" value="MFS"/>
    <property type="match status" value="1"/>
</dbReference>
<protein>
    <submittedName>
        <fullName evidence="7">MFS transporter</fullName>
    </submittedName>
</protein>
<dbReference type="Gene3D" id="1.20.1720.10">
    <property type="entry name" value="Multidrug resistance protein D"/>
    <property type="match status" value="1"/>
</dbReference>
<dbReference type="PANTHER" id="PTHR23501">
    <property type="entry name" value="MAJOR FACILITATOR SUPERFAMILY"/>
    <property type="match status" value="1"/>
</dbReference>
<feature type="transmembrane region" description="Helical" evidence="5">
    <location>
        <begin position="167"/>
        <end position="189"/>
    </location>
</feature>
<evidence type="ECO:0000256" key="5">
    <source>
        <dbReference type="SAM" id="Phobius"/>
    </source>
</evidence>
<dbReference type="InterPro" id="IPR036259">
    <property type="entry name" value="MFS_trans_sf"/>
</dbReference>
<feature type="transmembrane region" description="Helical" evidence="5">
    <location>
        <begin position="81"/>
        <end position="99"/>
    </location>
</feature>
<feature type="transmembrane region" description="Helical" evidence="5">
    <location>
        <begin position="141"/>
        <end position="161"/>
    </location>
</feature>
<dbReference type="InterPro" id="IPR020846">
    <property type="entry name" value="MFS_dom"/>
</dbReference>
<evidence type="ECO:0000259" key="6">
    <source>
        <dbReference type="PROSITE" id="PS50850"/>
    </source>
</evidence>
<organism evidence="7 8">
    <name type="scientific">Brenneria tiliae</name>
    <dbReference type="NCBI Taxonomy" id="2914984"/>
    <lineage>
        <taxon>Bacteria</taxon>
        <taxon>Pseudomonadati</taxon>
        <taxon>Pseudomonadota</taxon>
        <taxon>Gammaproteobacteria</taxon>
        <taxon>Enterobacterales</taxon>
        <taxon>Pectobacteriaceae</taxon>
        <taxon>Brenneria</taxon>
    </lineage>
</organism>
<dbReference type="Pfam" id="PF07690">
    <property type="entry name" value="MFS_1"/>
    <property type="match status" value="1"/>
</dbReference>
<dbReference type="SUPFAM" id="SSF103473">
    <property type="entry name" value="MFS general substrate transporter"/>
    <property type="match status" value="1"/>
</dbReference>
<evidence type="ECO:0000256" key="3">
    <source>
        <dbReference type="ARBA" id="ARBA00022989"/>
    </source>
</evidence>
<feature type="transmembrane region" description="Helical" evidence="5">
    <location>
        <begin position="368"/>
        <end position="391"/>
    </location>
</feature>
<feature type="transmembrane region" description="Helical" evidence="5">
    <location>
        <begin position="492"/>
        <end position="516"/>
    </location>
</feature>
<feature type="transmembrane region" description="Helical" evidence="5">
    <location>
        <begin position="403"/>
        <end position="425"/>
    </location>
</feature>
<dbReference type="RefSeq" id="WP_249246087.1">
    <property type="nucleotide sequence ID" value="NZ_JAKPBZ010000115.1"/>
</dbReference>
<feature type="transmembrane region" description="Helical" evidence="5">
    <location>
        <begin position="201"/>
        <end position="223"/>
    </location>
</feature>
<reference evidence="7 8" key="1">
    <citation type="submission" date="2022-02" db="EMBL/GenBank/DDBJ databases">
        <title>Description of Brenneria tiliae sp. nov. isolated from symptomatic Tilia x moltkei and Tilia x europaea trees in the UK.</title>
        <authorList>
            <person name="Kile H."/>
        </authorList>
    </citation>
    <scope>NUCLEOTIDE SEQUENCE [LARGE SCALE GENOMIC DNA]</scope>
    <source>
        <strain evidence="7 8">MC1SB4.1</strain>
    </source>
</reference>
<evidence type="ECO:0000256" key="1">
    <source>
        <dbReference type="ARBA" id="ARBA00004141"/>
    </source>
</evidence>
<feature type="transmembrane region" description="Helical" evidence="5">
    <location>
        <begin position="310"/>
        <end position="331"/>
    </location>
</feature>
<keyword evidence="4 5" id="KW-0472">Membrane</keyword>
<evidence type="ECO:0000313" key="7">
    <source>
        <dbReference type="EMBL" id="MCL2895051.1"/>
    </source>
</evidence>
<feature type="transmembrane region" description="Helical" evidence="5">
    <location>
        <begin position="275"/>
        <end position="298"/>
    </location>
</feature>
<name>A0ABT0MYY6_9GAMM</name>
<dbReference type="PANTHER" id="PTHR23501:SF174">
    <property type="entry name" value="MULTIDRUG EXPORT PROTEIN EMRB-RELATED"/>
    <property type="match status" value="1"/>
</dbReference>
<evidence type="ECO:0000256" key="4">
    <source>
        <dbReference type="ARBA" id="ARBA00023136"/>
    </source>
</evidence>
<evidence type="ECO:0000256" key="2">
    <source>
        <dbReference type="ARBA" id="ARBA00022692"/>
    </source>
</evidence>
<evidence type="ECO:0000313" key="8">
    <source>
        <dbReference type="Proteomes" id="UP001203069"/>
    </source>
</evidence>
<feature type="transmembrane region" description="Helical" evidence="5">
    <location>
        <begin position="235"/>
        <end position="254"/>
    </location>
</feature>
<dbReference type="Gene3D" id="1.20.1250.20">
    <property type="entry name" value="MFS general substrate transporter like domains"/>
    <property type="match status" value="1"/>
</dbReference>
<dbReference type="EMBL" id="JAKPBZ010000115">
    <property type="protein sequence ID" value="MCL2895051.1"/>
    <property type="molecule type" value="Genomic_DNA"/>
</dbReference>
<feature type="transmembrane region" description="Helical" evidence="5">
    <location>
        <begin position="105"/>
        <end position="129"/>
    </location>
</feature>
<comment type="caution">
    <text evidence="7">The sequence shown here is derived from an EMBL/GenBank/DDBJ whole genome shotgun (WGS) entry which is preliminary data.</text>
</comment>
<proteinExistence type="predicted"/>
<feature type="domain" description="Major facilitator superfamily (MFS) profile" evidence="6">
    <location>
        <begin position="15"/>
        <end position="519"/>
    </location>
</feature>
<gene>
    <name evidence="7" type="ORF">MFP26_20495</name>
</gene>
<keyword evidence="2 5" id="KW-0812">Transmembrane</keyword>